<gene>
    <name evidence="3" type="ORF">CURHAP_LOCUS32711</name>
</gene>
<protein>
    <recommendedName>
        <fullName evidence="5">Late embryogenesis abundant protein LEA-2 subgroup domain-containing protein</fullName>
    </recommendedName>
</protein>
<sequence length="425" mass="46946">MDHTNYNKDPTLGLITKVSTPAAIVEFDIFPQGGFTSLSALPTAPNPRAQPPPFALAQPHFRPELPIKRAVSLSRLASHSRTMPPFRPKHHFRSQPHTMPQSSSSLSPFSCPASYLRLECKPIFINTCTCPSSTLCGIPTISSNDYKTSCWNSLTQNSNRRNCSHLEWRSAMTDEINAPLKDKTWSLVPPSPLHTLVGCKWVFRIEGHSDGLLERYKSRLVAKGFNQQPEINMGDSESLHSADELKRQKKIKMAIYITIFVVFQIIVITTMSLTVMKVKTPRFRLGNINVQSFESVPATPSFDTKFTTQIKIKNSANWGSYKFNAANVTFQYQGATVGVINIAKGKAGWLSTIKRNVEVTLSSSGLTGSNLGSELSSGVLTLNSVGRLNGKVAIMFIMKKKKASNMNCTIAFDVAAKTLKSLQCK</sequence>
<keyword evidence="2" id="KW-0812">Transmembrane</keyword>
<accession>A0A6J5UTN8</accession>
<feature type="transmembrane region" description="Helical" evidence="2">
    <location>
        <begin position="253"/>
        <end position="275"/>
    </location>
</feature>
<evidence type="ECO:0000313" key="3">
    <source>
        <dbReference type="EMBL" id="CAB4280006.1"/>
    </source>
</evidence>
<dbReference type="AlphaFoldDB" id="A0A6J5UTN8"/>
<dbReference type="Proteomes" id="UP000507222">
    <property type="component" value="Unassembled WGS sequence"/>
</dbReference>
<feature type="region of interest" description="Disordered" evidence="1">
    <location>
        <begin position="78"/>
        <end position="103"/>
    </location>
</feature>
<dbReference type="EMBL" id="CAEKDK010000005">
    <property type="protein sequence ID" value="CAB4280006.1"/>
    <property type="molecule type" value="Genomic_DNA"/>
</dbReference>
<name>A0A6J5UTN8_PRUAR</name>
<organism evidence="3 4">
    <name type="scientific">Prunus armeniaca</name>
    <name type="common">Apricot</name>
    <name type="synonym">Armeniaca vulgaris</name>
    <dbReference type="NCBI Taxonomy" id="36596"/>
    <lineage>
        <taxon>Eukaryota</taxon>
        <taxon>Viridiplantae</taxon>
        <taxon>Streptophyta</taxon>
        <taxon>Embryophyta</taxon>
        <taxon>Tracheophyta</taxon>
        <taxon>Spermatophyta</taxon>
        <taxon>Magnoliopsida</taxon>
        <taxon>eudicotyledons</taxon>
        <taxon>Gunneridae</taxon>
        <taxon>Pentapetalae</taxon>
        <taxon>rosids</taxon>
        <taxon>fabids</taxon>
        <taxon>Rosales</taxon>
        <taxon>Rosaceae</taxon>
        <taxon>Amygdaloideae</taxon>
        <taxon>Amygdaleae</taxon>
        <taxon>Prunus</taxon>
    </lineage>
</organism>
<evidence type="ECO:0000313" key="4">
    <source>
        <dbReference type="Proteomes" id="UP000507222"/>
    </source>
</evidence>
<evidence type="ECO:0008006" key="5">
    <source>
        <dbReference type="Google" id="ProtNLM"/>
    </source>
</evidence>
<evidence type="ECO:0000256" key="2">
    <source>
        <dbReference type="SAM" id="Phobius"/>
    </source>
</evidence>
<keyword evidence="2" id="KW-0472">Membrane</keyword>
<dbReference type="InterPro" id="IPR055301">
    <property type="entry name" value="Lea14-like_2"/>
</dbReference>
<keyword evidence="2" id="KW-1133">Transmembrane helix</keyword>
<dbReference type="PANTHER" id="PTHR31852">
    <property type="entry name" value="LATE EMBRYOGENESIS ABUNDANT (LEA) HYDROXYPROLINE-RICH GLYCOPROTEIN FAMILY"/>
    <property type="match status" value="1"/>
</dbReference>
<proteinExistence type="predicted"/>
<evidence type="ECO:0000256" key="1">
    <source>
        <dbReference type="SAM" id="MobiDB-lite"/>
    </source>
</evidence>
<reference evidence="3 4" key="1">
    <citation type="submission" date="2020-05" db="EMBL/GenBank/DDBJ databases">
        <authorList>
            <person name="Campoy J."/>
            <person name="Schneeberger K."/>
            <person name="Spophaly S."/>
        </authorList>
    </citation>
    <scope>NUCLEOTIDE SEQUENCE [LARGE SCALE GENOMIC DNA]</scope>
    <source>
        <strain evidence="3">PruArmRojPasFocal</strain>
    </source>
</reference>